<dbReference type="EMBL" id="BMIP01000001">
    <property type="protein sequence ID" value="GGD61585.1"/>
    <property type="molecule type" value="Genomic_DNA"/>
</dbReference>
<evidence type="ECO:0000256" key="2">
    <source>
        <dbReference type="ARBA" id="ARBA00022692"/>
    </source>
</evidence>
<dbReference type="GO" id="GO:0005886">
    <property type="term" value="C:plasma membrane"/>
    <property type="evidence" value="ECO:0007669"/>
    <property type="project" value="TreeGrafter"/>
</dbReference>
<dbReference type="Proteomes" id="UP000612349">
    <property type="component" value="Unassembled WGS sequence"/>
</dbReference>
<evidence type="ECO:0000256" key="3">
    <source>
        <dbReference type="ARBA" id="ARBA00022989"/>
    </source>
</evidence>
<protein>
    <submittedName>
        <fullName evidence="7">Membrane protein</fullName>
    </submittedName>
</protein>
<evidence type="ECO:0000313" key="7">
    <source>
        <dbReference type="EMBL" id="GGD61585.1"/>
    </source>
</evidence>
<evidence type="ECO:0000259" key="6">
    <source>
        <dbReference type="Pfam" id="PF01957"/>
    </source>
</evidence>
<keyword evidence="4 5" id="KW-0472">Membrane</keyword>
<feature type="domain" description="NfeD-like C-terminal" evidence="6">
    <location>
        <begin position="93"/>
        <end position="146"/>
    </location>
</feature>
<dbReference type="PANTHER" id="PTHR33507">
    <property type="entry name" value="INNER MEMBRANE PROTEIN YBBJ"/>
    <property type="match status" value="1"/>
</dbReference>
<name>A0A916YUI1_9SPHN</name>
<proteinExistence type="predicted"/>
<reference evidence="7" key="1">
    <citation type="journal article" date="2014" name="Int. J. Syst. Evol. Microbiol.">
        <title>Complete genome sequence of Corynebacterium casei LMG S-19264T (=DSM 44701T), isolated from a smear-ripened cheese.</title>
        <authorList>
            <consortium name="US DOE Joint Genome Institute (JGI-PGF)"/>
            <person name="Walter F."/>
            <person name="Albersmeier A."/>
            <person name="Kalinowski J."/>
            <person name="Ruckert C."/>
        </authorList>
    </citation>
    <scope>NUCLEOTIDE SEQUENCE</scope>
    <source>
        <strain evidence="7">CGMCC 1.15360</strain>
    </source>
</reference>
<evidence type="ECO:0000256" key="5">
    <source>
        <dbReference type="SAM" id="Phobius"/>
    </source>
</evidence>
<keyword evidence="3 5" id="KW-1133">Transmembrane helix</keyword>
<reference evidence="7" key="2">
    <citation type="submission" date="2020-09" db="EMBL/GenBank/DDBJ databases">
        <authorList>
            <person name="Sun Q."/>
            <person name="Zhou Y."/>
        </authorList>
    </citation>
    <scope>NUCLEOTIDE SEQUENCE</scope>
    <source>
        <strain evidence="7">CGMCC 1.15360</strain>
    </source>
</reference>
<gene>
    <name evidence="7" type="ORF">GCM10010990_08800</name>
</gene>
<dbReference type="Pfam" id="PF01957">
    <property type="entry name" value="NfeD"/>
    <property type="match status" value="1"/>
</dbReference>
<evidence type="ECO:0000256" key="1">
    <source>
        <dbReference type="ARBA" id="ARBA00004141"/>
    </source>
</evidence>
<accession>A0A916YUI1</accession>
<evidence type="ECO:0000256" key="4">
    <source>
        <dbReference type="ARBA" id="ARBA00023136"/>
    </source>
</evidence>
<keyword evidence="8" id="KW-1185">Reference proteome</keyword>
<evidence type="ECO:0000313" key="8">
    <source>
        <dbReference type="Proteomes" id="UP000612349"/>
    </source>
</evidence>
<sequence length="164" mass="17208">MSFLGGFDPVWIWLVLGIVLLCAELLVPGIFLMWMGVAALATALIVGLADVPVGWQILIFVVFSVFSAWGARQWLSAYGMESADPLMNDRGGRLVGQRVVVTSAIEGGSGRVKHGDSEWIASGDDAPVGTRLVVTGHDGAMLLVAPDPASHIAATPTDEPPALS</sequence>
<comment type="caution">
    <text evidence="7">The sequence shown here is derived from an EMBL/GenBank/DDBJ whole genome shotgun (WGS) entry which is preliminary data.</text>
</comment>
<organism evidence="7 8">
    <name type="scientific">Croceicoccus mobilis</name>
    <dbReference type="NCBI Taxonomy" id="1703339"/>
    <lineage>
        <taxon>Bacteria</taxon>
        <taxon>Pseudomonadati</taxon>
        <taxon>Pseudomonadota</taxon>
        <taxon>Alphaproteobacteria</taxon>
        <taxon>Sphingomonadales</taxon>
        <taxon>Erythrobacteraceae</taxon>
        <taxon>Croceicoccus</taxon>
    </lineage>
</organism>
<dbReference type="InterPro" id="IPR012340">
    <property type="entry name" value="NA-bd_OB-fold"/>
</dbReference>
<dbReference type="AlphaFoldDB" id="A0A916YUI1"/>
<dbReference type="Gene3D" id="2.40.50.140">
    <property type="entry name" value="Nucleic acid-binding proteins"/>
    <property type="match status" value="1"/>
</dbReference>
<dbReference type="OrthoDB" id="9810336at2"/>
<feature type="transmembrane region" description="Helical" evidence="5">
    <location>
        <begin position="12"/>
        <end position="41"/>
    </location>
</feature>
<dbReference type="PANTHER" id="PTHR33507:SF3">
    <property type="entry name" value="INNER MEMBRANE PROTEIN YBBJ"/>
    <property type="match status" value="1"/>
</dbReference>
<comment type="subcellular location">
    <subcellularLocation>
        <location evidence="1">Membrane</location>
        <topology evidence="1">Multi-pass membrane protein</topology>
    </subcellularLocation>
</comment>
<dbReference type="InterPro" id="IPR002810">
    <property type="entry name" value="NfeD-like_C"/>
</dbReference>
<dbReference type="RefSeq" id="WP_066774125.1">
    <property type="nucleotide sequence ID" value="NZ_BMIP01000001.1"/>
</dbReference>
<keyword evidence="2 5" id="KW-0812">Transmembrane</keyword>
<dbReference type="InterPro" id="IPR052165">
    <property type="entry name" value="Membrane_assoc_protease"/>
</dbReference>